<name>A0A1D1VYQ8_RAMVA</name>
<comment type="caution">
    <text evidence="1">The sequence shown here is derived from an EMBL/GenBank/DDBJ whole genome shotgun (WGS) entry which is preliminary data.</text>
</comment>
<accession>A0A1D1VYQ8</accession>
<gene>
    <name evidence="1" type="primary">RvY_15618-1</name>
    <name evidence="1" type="synonym">RvY_15618.1</name>
    <name evidence="1" type="ORF">RvY_15618</name>
</gene>
<protein>
    <submittedName>
        <fullName evidence="1">Uncharacterized protein</fullName>
    </submittedName>
</protein>
<evidence type="ECO:0000313" key="1">
    <source>
        <dbReference type="EMBL" id="GAV05493.1"/>
    </source>
</evidence>
<evidence type="ECO:0000313" key="2">
    <source>
        <dbReference type="Proteomes" id="UP000186922"/>
    </source>
</evidence>
<proteinExistence type="predicted"/>
<dbReference type="Proteomes" id="UP000186922">
    <property type="component" value="Unassembled WGS sequence"/>
</dbReference>
<reference evidence="1 2" key="1">
    <citation type="journal article" date="2016" name="Nat. Commun.">
        <title>Extremotolerant tardigrade genome and improved radiotolerance of human cultured cells by tardigrade-unique protein.</title>
        <authorList>
            <person name="Hashimoto T."/>
            <person name="Horikawa D.D."/>
            <person name="Saito Y."/>
            <person name="Kuwahara H."/>
            <person name="Kozuka-Hata H."/>
            <person name="Shin-I T."/>
            <person name="Minakuchi Y."/>
            <person name="Ohishi K."/>
            <person name="Motoyama A."/>
            <person name="Aizu T."/>
            <person name="Enomoto A."/>
            <person name="Kondo K."/>
            <person name="Tanaka S."/>
            <person name="Hara Y."/>
            <person name="Koshikawa S."/>
            <person name="Sagara H."/>
            <person name="Miura T."/>
            <person name="Yokobori S."/>
            <person name="Miyagawa K."/>
            <person name="Suzuki Y."/>
            <person name="Kubo T."/>
            <person name="Oyama M."/>
            <person name="Kohara Y."/>
            <person name="Fujiyama A."/>
            <person name="Arakawa K."/>
            <person name="Katayama T."/>
            <person name="Toyoda A."/>
            <person name="Kunieda T."/>
        </authorList>
    </citation>
    <scope>NUCLEOTIDE SEQUENCE [LARGE SCALE GENOMIC DNA]</scope>
    <source>
        <strain evidence="1 2">YOKOZUNA-1</strain>
    </source>
</reference>
<organism evidence="1 2">
    <name type="scientific">Ramazzottius varieornatus</name>
    <name type="common">Water bear</name>
    <name type="synonym">Tardigrade</name>
    <dbReference type="NCBI Taxonomy" id="947166"/>
    <lineage>
        <taxon>Eukaryota</taxon>
        <taxon>Metazoa</taxon>
        <taxon>Ecdysozoa</taxon>
        <taxon>Tardigrada</taxon>
        <taxon>Eutardigrada</taxon>
        <taxon>Parachela</taxon>
        <taxon>Hypsibioidea</taxon>
        <taxon>Ramazzottiidae</taxon>
        <taxon>Ramazzottius</taxon>
    </lineage>
</organism>
<dbReference type="AlphaFoldDB" id="A0A1D1VYQ8"/>
<dbReference type="EMBL" id="BDGG01000012">
    <property type="protein sequence ID" value="GAV05493.1"/>
    <property type="molecule type" value="Genomic_DNA"/>
</dbReference>
<sequence length="83" mass="9563">MCGCYFHAQTPPSKLSQLISGVYTKELYHLPGYNDDTVRWFALWRAHVDKTSWVLYISEELAQIVTLRGSSVQITIQTILEIM</sequence>
<keyword evidence="2" id="KW-1185">Reference proteome</keyword>